<dbReference type="RefSeq" id="WP_125119496.1">
    <property type="nucleotide sequence ID" value="NZ_AP019309.1"/>
</dbReference>
<dbReference type="InParanoid" id="A0A3G9JU84"/>
<evidence type="ECO:0008006" key="3">
    <source>
        <dbReference type="Google" id="ProtNLM"/>
    </source>
</evidence>
<gene>
    <name evidence="1" type="ORF">SG0102_15930</name>
</gene>
<accession>A0A3G9JU84</accession>
<dbReference type="PROSITE" id="PS51257">
    <property type="entry name" value="PROKAR_LIPOPROTEIN"/>
    <property type="match status" value="1"/>
</dbReference>
<dbReference type="OrthoDB" id="1647996at2"/>
<evidence type="ECO:0000313" key="2">
    <source>
        <dbReference type="Proteomes" id="UP000268059"/>
    </source>
</evidence>
<organism evidence="1 2">
    <name type="scientific">Intestinibaculum porci</name>
    <dbReference type="NCBI Taxonomy" id="2487118"/>
    <lineage>
        <taxon>Bacteria</taxon>
        <taxon>Bacillati</taxon>
        <taxon>Bacillota</taxon>
        <taxon>Erysipelotrichia</taxon>
        <taxon>Erysipelotrichales</taxon>
        <taxon>Erysipelotrichaceae</taxon>
        <taxon>Intestinibaculum</taxon>
    </lineage>
</organism>
<dbReference type="EMBL" id="AP019309">
    <property type="protein sequence ID" value="BBH26659.1"/>
    <property type="molecule type" value="Genomic_DNA"/>
</dbReference>
<name>A0A3G9JU84_9FIRM</name>
<reference evidence="1 2" key="1">
    <citation type="submission" date="2018-11" db="EMBL/GenBank/DDBJ databases">
        <title>Novel Erysipelotrichaceae bacterium isolated from small intestine of a swine.</title>
        <authorList>
            <person name="Kim J.S."/>
            <person name="Choe H."/>
            <person name="Lee Y.R."/>
            <person name="Kim K.M."/>
            <person name="Park D.S."/>
        </authorList>
    </citation>
    <scope>NUCLEOTIDE SEQUENCE [LARGE SCALE GENOMIC DNA]</scope>
    <source>
        <strain evidence="1 2">SG0102</strain>
    </source>
</reference>
<dbReference type="AlphaFoldDB" id="A0A3G9JU84"/>
<protein>
    <recommendedName>
        <fullName evidence="3">Lipoprotein</fullName>
    </recommendedName>
</protein>
<dbReference type="Proteomes" id="UP000268059">
    <property type="component" value="Chromosome"/>
</dbReference>
<keyword evidence="2" id="KW-1185">Reference proteome</keyword>
<dbReference type="KEGG" id="ebm:SG0102_15930"/>
<evidence type="ECO:0000313" key="1">
    <source>
        <dbReference type="EMBL" id="BBH26659.1"/>
    </source>
</evidence>
<proteinExistence type="predicted"/>
<sequence length="160" mass="18508">MKKGILLLTLFVLCGCTTSKKTSDASSTQLQNYRKALKIIENTKSFYDYSKDFETKLVFSNMGKYYTYDLIVHDPKIKMYKISALAYSSAIKDQYHPSIGIFDEESYTMVPGYVNKKKGYVKGFDLSGRVYRKTAIQMSLTYYTNKKYTHKVTRVIEVKP</sequence>